<keyword evidence="21" id="KW-1185">Reference proteome</keyword>
<comment type="pathway">
    <text evidence="3 14">Cofactor biosynthesis; riboflavin biosynthesis; 5-amino-6-(D-ribitylamino)uracil from GTP: step 3/4.</text>
</comment>
<evidence type="ECO:0000256" key="17">
    <source>
        <dbReference type="PIRSR" id="PIRSR006769-3"/>
    </source>
</evidence>
<sequence length="351" mass="36817">MSCVSLPPYNGSAGPTHDGPPGLGPALAAADAVRGTTSPNPAVGCALYSASGELIATGGTEPPGGAHAEVVALRKAGSRATNATAVVTLEPCNHTGRTGPCSQALVEAGVTTVYYLTADPNPQASGGADYLRSRGVQVHYLPTVQPGLLPWLISVRNNRPAVTLKFAATIDGFTAAPDGTSQWITGTSAREKVHEDRAKRDAIIVGTGTVLADDPSLTARYPDGCLREKQPRRVVVGTRMVPEGNLTRLGYEQYSHLDVALEALYADGVRDVLVEGGPELATSFFEAGYVDLLQAYLAPMVMGDGRSVLTRGLAGTLSEMPRLETVNVTLLGGDTLIEMTKGEYIDVYWPR</sequence>
<dbReference type="Gene3D" id="3.40.140.10">
    <property type="entry name" value="Cytidine Deaminase, domain 2"/>
    <property type="match status" value="1"/>
</dbReference>
<keyword evidence="9 14" id="KW-0521">NADP</keyword>
<keyword evidence="7 14" id="KW-0479">Metal-binding</keyword>
<evidence type="ECO:0000256" key="4">
    <source>
        <dbReference type="ARBA" id="ARBA00005259"/>
    </source>
</evidence>
<feature type="binding site" evidence="16">
    <location>
        <begin position="277"/>
        <end position="283"/>
    </location>
    <ligand>
        <name>NADP(+)</name>
        <dbReference type="ChEBI" id="CHEBI:58349"/>
    </ligand>
</feature>
<dbReference type="PROSITE" id="PS00903">
    <property type="entry name" value="CYT_DCMP_DEAMINASES_1"/>
    <property type="match status" value="1"/>
</dbReference>
<name>A0A1H9PHL5_9CORY</name>
<feature type="binding site" evidence="17">
    <location>
        <position position="67"/>
    </location>
    <ligand>
        <name>Zn(2+)</name>
        <dbReference type="ChEBI" id="CHEBI:29105"/>
        <note>catalytic</note>
    </ligand>
</feature>
<dbReference type="GO" id="GO:0008270">
    <property type="term" value="F:zinc ion binding"/>
    <property type="evidence" value="ECO:0007669"/>
    <property type="project" value="InterPro"/>
</dbReference>
<dbReference type="GO" id="GO:0008835">
    <property type="term" value="F:diaminohydroxyphosphoribosylaminopyrimidine deaminase activity"/>
    <property type="evidence" value="ECO:0007669"/>
    <property type="project" value="UniProtKB-EC"/>
</dbReference>
<dbReference type="STRING" id="1121357.SAMN05661109_00349"/>
<dbReference type="InterPro" id="IPR016193">
    <property type="entry name" value="Cytidine_deaminase-like"/>
</dbReference>
<evidence type="ECO:0000256" key="8">
    <source>
        <dbReference type="ARBA" id="ARBA00022833"/>
    </source>
</evidence>
<gene>
    <name evidence="20" type="ORF">SAMN05661109_00349</name>
</gene>
<comment type="similarity">
    <text evidence="5 14">In the C-terminal section; belongs to the HTP reductase family.</text>
</comment>
<evidence type="ECO:0000256" key="14">
    <source>
        <dbReference type="PIRNR" id="PIRNR006769"/>
    </source>
</evidence>
<evidence type="ECO:0000256" key="3">
    <source>
        <dbReference type="ARBA" id="ARBA00004910"/>
    </source>
</evidence>
<dbReference type="InterPro" id="IPR002125">
    <property type="entry name" value="CMP_dCMP_dom"/>
</dbReference>
<dbReference type="InterPro" id="IPR004794">
    <property type="entry name" value="Eubact_RibD"/>
</dbReference>
<dbReference type="Proteomes" id="UP000198929">
    <property type="component" value="Unassembled WGS sequence"/>
</dbReference>
<feature type="binding site" evidence="16">
    <location>
        <position position="167"/>
    </location>
    <ligand>
        <name>substrate</name>
    </ligand>
</feature>
<comment type="pathway">
    <text evidence="2 14">Cofactor biosynthesis; riboflavin biosynthesis; 5-amino-6-(D-ribitylamino)uracil from GTP: step 2/4.</text>
</comment>
<feature type="binding site" evidence="16">
    <location>
        <position position="183"/>
    </location>
    <ligand>
        <name>substrate</name>
    </ligand>
</feature>
<comment type="similarity">
    <text evidence="4 14">In the N-terminal section; belongs to the cytidine and deoxycytidylate deaminase family.</text>
</comment>
<evidence type="ECO:0000256" key="12">
    <source>
        <dbReference type="ARBA" id="ARBA00049861"/>
    </source>
</evidence>
<protein>
    <recommendedName>
        <fullName evidence="14">Riboflavin biosynthesis protein RibD</fullName>
    </recommendedName>
    <domain>
        <recommendedName>
            <fullName evidence="14">Diaminohydroxyphosphoribosylaminopyrimidine deaminase</fullName>
            <shortName evidence="14">DRAP deaminase</shortName>
            <ecNumber evidence="14">3.5.4.26</ecNumber>
        </recommendedName>
        <alternativeName>
            <fullName evidence="14">Riboflavin-specific deaminase</fullName>
        </alternativeName>
    </domain>
    <domain>
        <recommendedName>
            <fullName evidence="14">5-amino-6-(5-phosphoribosylamino)uracil reductase</fullName>
            <ecNumber evidence="14">1.1.1.193</ecNumber>
        </recommendedName>
        <alternativeName>
            <fullName evidence="14">HTP reductase</fullName>
        </alternativeName>
    </domain>
</protein>
<dbReference type="NCBIfam" id="TIGR00326">
    <property type="entry name" value="eubact_ribD"/>
    <property type="match status" value="1"/>
</dbReference>
<comment type="cofactor">
    <cofactor evidence="14 17">
        <name>Zn(2+)</name>
        <dbReference type="ChEBI" id="CHEBI:29105"/>
    </cofactor>
    <text evidence="14 17">Binds 1 zinc ion.</text>
</comment>
<dbReference type="GO" id="GO:0009231">
    <property type="term" value="P:riboflavin biosynthetic process"/>
    <property type="evidence" value="ECO:0007669"/>
    <property type="project" value="UniProtKB-UniPathway"/>
</dbReference>
<evidence type="ECO:0000256" key="10">
    <source>
        <dbReference type="ARBA" id="ARBA00023002"/>
    </source>
</evidence>
<feature type="binding site" evidence="17">
    <location>
        <position position="101"/>
    </location>
    <ligand>
        <name>Zn(2+)</name>
        <dbReference type="ChEBI" id="CHEBI:29105"/>
        <note>catalytic</note>
    </ligand>
</feature>
<dbReference type="InterPro" id="IPR016192">
    <property type="entry name" value="APOBEC/CMP_deaminase_Zn-bd"/>
</dbReference>
<dbReference type="EC" id="1.1.1.193" evidence="14"/>
<evidence type="ECO:0000256" key="5">
    <source>
        <dbReference type="ARBA" id="ARBA00007417"/>
    </source>
</evidence>
<dbReference type="EMBL" id="FOGQ01000001">
    <property type="protein sequence ID" value="SER47644.1"/>
    <property type="molecule type" value="Genomic_DNA"/>
</dbReference>
<keyword evidence="8 14" id="KW-0862">Zinc</keyword>
<evidence type="ECO:0000256" key="7">
    <source>
        <dbReference type="ARBA" id="ARBA00022723"/>
    </source>
</evidence>
<dbReference type="PIRSF" id="PIRSF006769">
    <property type="entry name" value="RibD"/>
    <property type="match status" value="1"/>
</dbReference>
<feature type="region of interest" description="Disordered" evidence="18">
    <location>
        <begin position="1"/>
        <end position="27"/>
    </location>
</feature>
<dbReference type="PROSITE" id="PS51747">
    <property type="entry name" value="CYT_DCMP_DEAMINASES_2"/>
    <property type="match status" value="1"/>
</dbReference>
<evidence type="ECO:0000256" key="9">
    <source>
        <dbReference type="ARBA" id="ARBA00022857"/>
    </source>
</evidence>
<dbReference type="AlphaFoldDB" id="A0A1H9PHL5"/>
<reference evidence="21" key="1">
    <citation type="submission" date="2016-10" db="EMBL/GenBank/DDBJ databases">
        <authorList>
            <person name="Varghese N."/>
            <person name="Submissions S."/>
        </authorList>
    </citation>
    <scope>NUCLEOTIDE SEQUENCE [LARGE SCALE GENOMIC DNA]</scope>
    <source>
        <strain evidence="21">DSM 20524</strain>
    </source>
</reference>
<keyword evidence="10 14" id="KW-0560">Oxidoreductase</keyword>
<dbReference type="UniPathway" id="UPA00275">
    <property type="reaction ID" value="UER00401"/>
</dbReference>
<dbReference type="Gene3D" id="3.40.430.10">
    <property type="entry name" value="Dihydrofolate Reductase, subunit A"/>
    <property type="match status" value="2"/>
</dbReference>
<feature type="binding site" evidence="16">
    <location>
        <position position="181"/>
    </location>
    <ligand>
        <name>substrate</name>
    </ligand>
</feature>
<organism evidence="20 21">
    <name type="scientific">Corynebacterium cystitidis DSM 20524</name>
    <dbReference type="NCBI Taxonomy" id="1121357"/>
    <lineage>
        <taxon>Bacteria</taxon>
        <taxon>Bacillati</taxon>
        <taxon>Actinomycetota</taxon>
        <taxon>Actinomycetes</taxon>
        <taxon>Mycobacteriales</taxon>
        <taxon>Corynebacteriaceae</taxon>
        <taxon>Corynebacterium</taxon>
    </lineage>
</organism>
<evidence type="ECO:0000256" key="13">
    <source>
        <dbReference type="ARBA" id="ARBA00049886"/>
    </source>
</evidence>
<comment type="catalytic activity">
    <reaction evidence="13 14">
        <text>2,5-diamino-6-hydroxy-4-(5-phosphoribosylamino)-pyrimidine + H2O + H(+) = 5-amino-6-(5-phospho-D-ribosylamino)uracil + NH4(+)</text>
        <dbReference type="Rhea" id="RHEA:21868"/>
        <dbReference type="ChEBI" id="CHEBI:15377"/>
        <dbReference type="ChEBI" id="CHEBI:15378"/>
        <dbReference type="ChEBI" id="CHEBI:28938"/>
        <dbReference type="ChEBI" id="CHEBI:58453"/>
        <dbReference type="ChEBI" id="CHEBI:58614"/>
        <dbReference type="EC" id="3.5.4.26"/>
    </reaction>
</comment>
<feature type="active site" description="Proton donor" evidence="15">
    <location>
        <position position="69"/>
    </location>
</feature>
<comment type="catalytic activity">
    <reaction evidence="12 14">
        <text>5-amino-6-(5-phospho-D-ribitylamino)uracil + NADP(+) = 5-amino-6-(5-phospho-D-ribosylamino)uracil + NADPH + H(+)</text>
        <dbReference type="Rhea" id="RHEA:17845"/>
        <dbReference type="ChEBI" id="CHEBI:15378"/>
        <dbReference type="ChEBI" id="CHEBI:57783"/>
        <dbReference type="ChEBI" id="CHEBI:58349"/>
        <dbReference type="ChEBI" id="CHEBI:58421"/>
        <dbReference type="ChEBI" id="CHEBI:58453"/>
        <dbReference type="EC" id="1.1.1.193"/>
    </reaction>
</comment>
<evidence type="ECO:0000256" key="11">
    <source>
        <dbReference type="ARBA" id="ARBA00023268"/>
    </source>
</evidence>
<evidence type="ECO:0000256" key="2">
    <source>
        <dbReference type="ARBA" id="ARBA00004882"/>
    </source>
</evidence>
<proteinExistence type="inferred from homology"/>
<comment type="function">
    <text evidence="1 14">Converts 2,5-diamino-6-(ribosylamino)-4(3h)-pyrimidinone 5'-phosphate into 5-amino-6-(ribosylamino)-2,4(1h,3h)-pyrimidinedione 5'-phosphate.</text>
</comment>
<evidence type="ECO:0000256" key="16">
    <source>
        <dbReference type="PIRSR" id="PIRSR006769-2"/>
    </source>
</evidence>
<feature type="binding site" evidence="16">
    <location>
        <position position="217"/>
    </location>
    <ligand>
        <name>substrate</name>
    </ligand>
</feature>
<evidence type="ECO:0000313" key="21">
    <source>
        <dbReference type="Proteomes" id="UP000198929"/>
    </source>
</evidence>
<dbReference type="InterPro" id="IPR024072">
    <property type="entry name" value="DHFR-like_dom_sf"/>
</dbReference>
<evidence type="ECO:0000256" key="6">
    <source>
        <dbReference type="ARBA" id="ARBA00022619"/>
    </source>
</evidence>
<feature type="binding site" evidence="16">
    <location>
        <position position="238"/>
    </location>
    <ligand>
        <name>NADP(+)</name>
        <dbReference type="ChEBI" id="CHEBI:58349"/>
    </ligand>
</feature>
<evidence type="ECO:0000256" key="15">
    <source>
        <dbReference type="PIRSR" id="PIRSR006769-1"/>
    </source>
</evidence>
<dbReference type="InterPro" id="IPR050765">
    <property type="entry name" value="Riboflavin_Biosynth_HTPR"/>
</dbReference>
<dbReference type="PANTHER" id="PTHR38011">
    <property type="entry name" value="DIHYDROFOLATE REDUCTASE FAMILY PROTEIN (AFU_ORTHOLOGUE AFUA_8G06820)"/>
    <property type="match status" value="1"/>
</dbReference>
<feature type="binding site" evidence="16">
    <location>
        <position position="213"/>
    </location>
    <ligand>
        <name>NADP(+)</name>
        <dbReference type="ChEBI" id="CHEBI:58349"/>
    </ligand>
</feature>
<dbReference type="SUPFAM" id="SSF53927">
    <property type="entry name" value="Cytidine deaminase-like"/>
    <property type="match status" value="1"/>
</dbReference>
<feature type="binding site" evidence="16">
    <location>
        <position position="209"/>
    </location>
    <ligand>
        <name>NADP(+)</name>
        <dbReference type="ChEBI" id="CHEBI:58349"/>
    </ligand>
</feature>
<dbReference type="EC" id="3.5.4.26" evidence="14"/>
<keyword evidence="6 14" id="KW-0686">Riboflavin biosynthesis</keyword>
<dbReference type="PANTHER" id="PTHR38011:SF7">
    <property type="entry name" value="2,5-DIAMINO-6-RIBOSYLAMINO-4(3H)-PYRIMIDINONE 5'-PHOSPHATE REDUCTASE"/>
    <property type="match status" value="1"/>
</dbReference>
<accession>A0A1H9PHL5</accession>
<evidence type="ECO:0000259" key="19">
    <source>
        <dbReference type="PROSITE" id="PS51747"/>
    </source>
</evidence>
<feature type="binding site" evidence="16">
    <location>
        <position position="220"/>
    </location>
    <ligand>
        <name>substrate</name>
    </ligand>
</feature>
<evidence type="ECO:0000256" key="1">
    <source>
        <dbReference type="ARBA" id="ARBA00002151"/>
    </source>
</evidence>
<dbReference type="Pfam" id="PF00383">
    <property type="entry name" value="dCMP_cyt_deam_1"/>
    <property type="match status" value="1"/>
</dbReference>
<dbReference type="SUPFAM" id="SSF53597">
    <property type="entry name" value="Dihydrofolate reductase-like"/>
    <property type="match status" value="1"/>
</dbReference>
<feature type="binding site" evidence="17">
    <location>
        <position position="92"/>
    </location>
    <ligand>
        <name>Zn(2+)</name>
        <dbReference type="ChEBI" id="CHEBI:29105"/>
        <note>catalytic</note>
    </ligand>
</feature>
<dbReference type="CDD" id="cd01284">
    <property type="entry name" value="Riboflavin_deaminase-reductase"/>
    <property type="match status" value="1"/>
</dbReference>
<evidence type="ECO:0000256" key="18">
    <source>
        <dbReference type="SAM" id="MobiDB-lite"/>
    </source>
</evidence>
<feature type="domain" description="CMP/dCMP-type deaminase" evidence="19">
    <location>
        <begin position="17"/>
        <end position="128"/>
    </location>
</feature>
<evidence type="ECO:0000313" key="20">
    <source>
        <dbReference type="EMBL" id="SER47644.1"/>
    </source>
</evidence>
<dbReference type="Pfam" id="PF01872">
    <property type="entry name" value="RibD_C"/>
    <property type="match status" value="1"/>
</dbReference>
<dbReference type="InterPro" id="IPR002734">
    <property type="entry name" value="RibDG_C"/>
</dbReference>
<keyword evidence="11" id="KW-0511">Multifunctional enzyme</keyword>
<keyword evidence="14" id="KW-0378">Hydrolase</keyword>
<feature type="binding site" evidence="16">
    <location>
        <position position="197"/>
    </location>
    <ligand>
        <name>substrate</name>
    </ligand>
</feature>
<feature type="binding site" evidence="16">
    <location>
        <position position="275"/>
    </location>
    <ligand>
        <name>substrate</name>
    </ligand>
</feature>
<dbReference type="GO" id="GO:0008703">
    <property type="term" value="F:5-amino-6-(5-phosphoribosylamino)uracil reductase activity"/>
    <property type="evidence" value="ECO:0007669"/>
    <property type="project" value="UniProtKB-EC"/>
</dbReference>